<dbReference type="GeneID" id="132532959"/>
<reference evidence="12" key="1">
    <citation type="submission" date="2025-08" db="UniProtKB">
        <authorList>
            <consortium name="RefSeq"/>
        </authorList>
    </citation>
    <scope>IDENTIFICATION</scope>
</reference>
<gene>
    <name evidence="12" type="primary">LITAFD</name>
</gene>
<evidence type="ECO:0000256" key="1">
    <source>
        <dbReference type="ARBA" id="ARBA00004125"/>
    </source>
</evidence>
<keyword evidence="5" id="KW-0479">Metal-binding</keyword>
<feature type="domain" description="LITAF" evidence="10">
    <location>
        <begin position="70"/>
        <end position="155"/>
    </location>
</feature>
<comment type="subcellular location">
    <subcellularLocation>
        <location evidence="1">Endosome membrane</location>
        <topology evidence="1">Peripheral membrane protein</topology>
        <orientation evidence="1">Cytoplasmic side</orientation>
    </subcellularLocation>
    <subcellularLocation>
        <location evidence="2">Late endosome membrane</location>
    </subcellularLocation>
    <subcellularLocation>
        <location evidence="3">Lysosome membrane</location>
        <topology evidence="3">Peripheral membrane protein</topology>
        <orientation evidence="3">Cytoplasmic side</orientation>
    </subcellularLocation>
</comment>
<evidence type="ECO:0000313" key="11">
    <source>
        <dbReference type="Proteomes" id="UP001652624"/>
    </source>
</evidence>
<protein>
    <submittedName>
        <fullName evidence="12">LITAF domain-containing protein</fullName>
    </submittedName>
</protein>
<evidence type="ECO:0000256" key="5">
    <source>
        <dbReference type="ARBA" id="ARBA00022723"/>
    </source>
</evidence>
<name>A0ABM3VVB5_ERIEU</name>
<evidence type="ECO:0000256" key="8">
    <source>
        <dbReference type="SAM" id="MobiDB-lite"/>
    </source>
</evidence>
<proteinExistence type="inferred from homology"/>
<dbReference type="InterPro" id="IPR037519">
    <property type="entry name" value="LITAF_fam"/>
</dbReference>
<evidence type="ECO:0000313" key="12">
    <source>
        <dbReference type="RefSeq" id="XP_060028256.1"/>
    </source>
</evidence>
<feature type="region of interest" description="Disordered" evidence="8">
    <location>
        <begin position="1"/>
        <end position="71"/>
    </location>
</feature>
<feature type="compositionally biased region" description="Pro residues" evidence="8">
    <location>
        <begin position="42"/>
        <end position="64"/>
    </location>
</feature>
<evidence type="ECO:0000256" key="2">
    <source>
        <dbReference type="ARBA" id="ARBA00004414"/>
    </source>
</evidence>
<feature type="compositionally biased region" description="Basic and acidic residues" evidence="8">
    <location>
        <begin position="1"/>
        <end position="19"/>
    </location>
</feature>
<dbReference type="Pfam" id="PF10601">
    <property type="entry name" value="zf-LITAF-like"/>
    <property type="match status" value="1"/>
</dbReference>
<comment type="similarity">
    <text evidence="4">Belongs to the CDIP1/LITAF family.</text>
</comment>
<keyword evidence="7 9" id="KW-0472">Membrane</keyword>
<evidence type="ECO:0000259" key="10">
    <source>
        <dbReference type="PROSITE" id="PS51837"/>
    </source>
</evidence>
<evidence type="ECO:0000256" key="4">
    <source>
        <dbReference type="ARBA" id="ARBA00005975"/>
    </source>
</evidence>
<evidence type="ECO:0000256" key="9">
    <source>
        <dbReference type="SAM" id="Phobius"/>
    </source>
</evidence>
<feature type="transmembrane region" description="Helical" evidence="9">
    <location>
        <begin position="108"/>
        <end position="131"/>
    </location>
</feature>
<keyword evidence="6" id="KW-0862">Zinc</keyword>
<evidence type="ECO:0000256" key="3">
    <source>
        <dbReference type="ARBA" id="ARBA00004630"/>
    </source>
</evidence>
<dbReference type="InterPro" id="IPR006629">
    <property type="entry name" value="LITAF"/>
</dbReference>
<evidence type="ECO:0000256" key="6">
    <source>
        <dbReference type="ARBA" id="ARBA00022833"/>
    </source>
</evidence>
<dbReference type="RefSeq" id="XP_060028256.1">
    <property type="nucleotide sequence ID" value="XM_060172273.1"/>
</dbReference>
<evidence type="ECO:0000256" key="7">
    <source>
        <dbReference type="ARBA" id="ARBA00023136"/>
    </source>
</evidence>
<sequence length="156" mass="16964">MVGTADKHSAPPRRDKESHSTAQTPLLEQRADGSPRATRPQDAPPGPPLPGPWIPGAPAPPPTFSGPQVIHTELPPSFPRLGSATPFQSTCPYCGNYIITATRPVPGIITWLMCTGLLVLGCALGCCLLPFCVDSLMDVQHECPVCRHKLYRYRRW</sequence>
<keyword evidence="9" id="KW-1133">Transmembrane helix</keyword>
<keyword evidence="11" id="KW-1185">Reference proteome</keyword>
<keyword evidence="9" id="KW-0812">Transmembrane</keyword>
<dbReference type="PANTHER" id="PTHR23292">
    <property type="entry name" value="LIPOPOLYSACCHARIDE-INDUCED TUMOR NECROSIS FACTOR-ALPHA FACTOR"/>
    <property type="match status" value="1"/>
</dbReference>
<dbReference type="PROSITE" id="PS51837">
    <property type="entry name" value="LITAF"/>
    <property type="match status" value="1"/>
</dbReference>
<organism evidence="11 12">
    <name type="scientific">Erinaceus europaeus</name>
    <name type="common">Western European hedgehog</name>
    <dbReference type="NCBI Taxonomy" id="9365"/>
    <lineage>
        <taxon>Eukaryota</taxon>
        <taxon>Metazoa</taxon>
        <taxon>Chordata</taxon>
        <taxon>Craniata</taxon>
        <taxon>Vertebrata</taxon>
        <taxon>Euteleostomi</taxon>
        <taxon>Mammalia</taxon>
        <taxon>Eutheria</taxon>
        <taxon>Laurasiatheria</taxon>
        <taxon>Eulipotyphla</taxon>
        <taxon>Erinaceidae</taxon>
        <taxon>Erinaceinae</taxon>
        <taxon>Erinaceus</taxon>
    </lineage>
</organism>
<dbReference type="PANTHER" id="PTHR23292:SF27">
    <property type="entry name" value="LITAF DOMAIN-CONTAINING PROTEIN"/>
    <property type="match status" value="1"/>
</dbReference>
<dbReference type="SMART" id="SM00714">
    <property type="entry name" value="LITAF"/>
    <property type="match status" value="1"/>
</dbReference>
<dbReference type="Proteomes" id="UP001652624">
    <property type="component" value="Chromosome 15"/>
</dbReference>
<accession>A0ABM3VVB5</accession>